<dbReference type="Pfam" id="PF08548">
    <property type="entry name" value="Peptidase_M10_C"/>
    <property type="match status" value="1"/>
</dbReference>
<dbReference type="InterPro" id="IPR011049">
    <property type="entry name" value="Serralysin-like_metalloprot_C"/>
</dbReference>
<organism evidence="7 8">
    <name type="scientific">Bradyrhizobium sediminis</name>
    <dbReference type="NCBI Taxonomy" id="2840469"/>
    <lineage>
        <taxon>Bacteria</taxon>
        <taxon>Pseudomonadati</taxon>
        <taxon>Pseudomonadota</taxon>
        <taxon>Alphaproteobacteria</taxon>
        <taxon>Hyphomicrobiales</taxon>
        <taxon>Nitrobacteraceae</taxon>
        <taxon>Bradyrhizobium</taxon>
    </lineage>
</organism>
<evidence type="ECO:0000313" key="8">
    <source>
        <dbReference type="Proteomes" id="UP000680805"/>
    </source>
</evidence>
<dbReference type="Proteomes" id="UP000680805">
    <property type="component" value="Chromosome"/>
</dbReference>
<keyword evidence="2" id="KW-0964">Secreted</keyword>
<evidence type="ECO:0000256" key="3">
    <source>
        <dbReference type="ARBA" id="ARBA00022737"/>
    </source>
</evidence>
<evidence type="ECO:0000259" key="5">
    <source>
        <dbReference type="Pfam" id="PF08548"/>
    </source>
</evidence>
<dbReference type="SUPFAM" id="SSF51120">
    <property type="entry name" value="beta-Roll"/>
    <property type="match status" value="1"/>
</dbReference>
<dbReference type="InterPro" id="IPR013858">
    <property type="entry name" value="Peptidase_M10B_C"/>
</dbReference>
<evidence type="ECO:0000259" key="6">
    <source>
        <dbReference type="Pfam" id="PF17803"/>
    </source>
</evidence>
<name>A0A975NKK5_9BRAD</name>
<dbReference type="GO" id="GO:0005509">
    <property type="term" value="F:calcium ion binding"/>
    <property type="evidence" value="ECO:0007669"/>
    <property type="project" value="InterPro"/>
</dbReference>
<feature type="domain" description="FecR protein" evidence="4">
    <location>
        <begin position="126"/>
        <end position="211"/>
    </location>
</feature>
<dbReference type="InterPro" id="IPR010221">
    <property type="entry name" value="VCBS_dom"/>
</dbReference>
<dbReference type="EMBL" id="CP076135">
    <property type="protein sequence ID" value="QWG16535.1"/>
    <property type="molecule type" value="Genomic_DNA"/>
</dbReference>
<accession>A0A975NKK5</accession>
<dbReference type="RefSeq" id="WP_215612240.1">
    <property type="nucleotide sequence ID" value="NZ_CP076135.1"/>
</dbReference>
<evidence type="ECO:0000259" key="4">
    <source>
        <dbReference type="Pfam" id="PF04773"/>
    </source>
</evidence>
<feature type="domain" description="RapA2 cadherin-like" evidence="6">
    <location>
        <begin position="1040"/>
        <end position="1116"/>
    </location>
</feature>
<evidence type="ECO:0000256" key="1">
    <source>
        <dbReference type="ARBA" id="ARBA00004613"/>
    </source>
</evidence>
<sequence>MDVHPKGGAGNGGPDTIVVPDAHLLFSGDYKRSGLDLTLSKDGHEFVVRDYFRGENRAALASPDGASLSGKTVAALAGQVDYAQAGGTPAPDQIIGHVTKLAGSATAIRNGVSITLNVGDNVHKGDVVQSGADSSLGITFIDGTVFGLSSNARMVLNEMIYNPTGSNNSSLLTLVQGTISFVAGATAKHGDMKVETPTATMGIRGTAVLVEIDFDIPQSGLAPPVSFRVLVEPNGVTGEYVLLDKLTLQPIATVNQAGTQTIVNGQGVVTFIASAQIPGEAQRLINEIFALKFTDANPKNIGIPPLDSITPETFVVKLTDGTPISLTMILVNVAGLGPVAPPPPSGGNNRFHLNIPPELVAFGNSFTERSGTTGNAALDTVSGIIRFADINPEDLPTVTASFDSFVYRNAQQAIVTSSLTAEQLAAIAAVDVPLSVIPDGNNTNIGFATWIYSVPDHALDFLAAGEQLTLTYMARVDTNYSEYNTVVVKPFTITITGTNDLPTVSATGSAFIELLGTNNPVTDHAEGVITFTDVDLTDRPTVTAPFAGYVYTAANGSPLTLTPAQEAAIEVALSLTPATTNTHDGSVAWSYDVLDSNFDFIAAGETLTLTYMAVVDDHHGGVVTIPLTLTISVAGTDDIPTITATSGGFVELLGTNNATSDHAGGTIVFTDVDLTDRPTITAPFSGYSYTAANGTTALTLTPLQQSALATALALTPSPANANNGSVTWSYDLADNQFDFLALDETLVLTYTATVNDGHGGIVTTPVTVTIHGTNDAPTITATNDSFTELAGTNNAISDHAGGTITFADVDLTDQPTISAPFSGYTYTAANGTTALTLTPAQQSALEIALTLTPSPANANNGSVTWSYDLTDNQFDFLALDETLVLTYTATVNDGHGGIVTTPVTVTIHGTNDAPTITATNDSFTELAGANNVALDYAGGTITFADVDLTDLPAVTAPFSSYSYTASNGTTALTLTPAQQSALAIALTLTPSPTNAHDGSVTWSYDLADSNFDFLAAGETLVLTYTATVNDGHGGIVTLPVAVTIHGTNDIPTIAGVNSGDVTEDVAVDGTNHINATGQLTIADADTGQSNFTAQAGTAGSNGYGSFILAADGNWTYTADNTQVAIQQLGVNDTLTDSFTAVSSDGTASQLVTVTIHGSNDAPVISTANLQVSGTSQTTVSGLSISDADVSPPESFTISAVTAEAASGSSVTPATGTGTLADINTTLGTGIVYDPGATPPQTDMVTLTVTDASGATDMVNFIFNVADPPASTPVTLASTSGNDVLFGTGYEDQFVFAANSNHDTIIDFTAGTDHIDLSALSSIVDSSNINTFLTNNVTSLGNDTLITLDSNDSIILRNVAYSSLGTSDFIVHV</sequence>
<dbReference type="PANTHER" id="PTHR38731">
    <property type="entry name" value="LIPL45-RELATED LIPOPROTEIN-RELATED"/>
    <property type="match status" value="1"/>
</dbReference>
<evidence type="ECO:0000313" key="7">
    <source>
        <dbReference type="EMBL" id="QWG16535.1"/>
    </source>
</evidence>
<dbReference type="GO" id="GO:0005615">
    <property type="term" value="C:extracellular space"/>
    <property type="evidence" value="ECO:0007669"/>
    <property type="project" value="InterPro"/>
</dbReference>
<protein>
    <submittedName>
        <fullName evidence="7">VCBS domain-containing protein</fullName>
    </submittedName>
</protein>
<reference evidence="7" key="1">
    <citation type="submission" date="2021-06" db="EMBL/GenBank/DDBJ databases">
        <title>Bradyrhizobium sp. S2-11-2 Genome sequencing.</title>
        <authorList>
            <person name="Jin L."/>
        </authorList>
    </citation>
    <scope>NUCLEOTIDE SEQUENCE</scope>
    <source>
        <strain evidence="7">S2-11-2</strain>
    </source>
</reference>
<dbReference type="Pfam" id="PF04773">
    <property type="entry name" value="FecR"/>
    <property type="match status" value="1"/>
</dbReference>
<dbReference type="KEGG" id="bsei:KMZ68_16160"/>
<dbReference type="InterPro" id="IPR040853">
    <property type="entry name" value="RapA2_cadherin-like"/>
</dbReference>
<comment type="subcellular location">
    <subcellularLocation>
        <location evidence="1">Secreted</location>
    </subcellularLocation>
</comment>
<dbReference type="Gene3D" id="2.60.40.10">
    <property type="entry name" value="Immunoglobulins"/>
    <property type="match status" value="1"/>
</dbReference>
<dbReference type="NCBIfam" id="TIGR01965">
    <property type="entry name" value="VCBS_repeat"/>
    <property type="match status" value="4"/>
</dbReference>
<dbReference type="Gene3D" id="2.150.10.10">
    <property type="entry name" value="Serralysin-like metalloprotease, C-terminal"/>
    <property type="match status" value="1"/>
</dbReference>
<gene>
    <name evidence="7" type="ORF">KMZ68_16160</name>
</gene>
<proteinExistence type="predicted"/>
<dbReference type="InterPro" id="IPR006860">
    <property type="entry name" value="FecR"/>
</dbReference>
<dbReference type="Pfam" id="PF17803">
    <property type="entry name" value="Cadherin_4"/>
    <property type="match status" value="1"/>
</dbReference>
<keyword evidence="3" id="KW-0677">Repeat</keyword>
<feature type="domain" description="Peptidase M10 serralysin C-terminal" evidence="5">
    <location>
        <begin position="1277"/>
        <end position="1371"/>
    </location>
</feature>
<evidence type="ECO:0000256" key="2">
    <source>
        <dbReference type="ARBA" id="ARBA00022525"/>
    </source>
</evidence>
<dbReference type="InterPro" id="IPR013783">
    <property type="entry name" value="Ig-like_fold"/>
</dbReference>